<dbReference type="GO" id="GO:0005829">
    <property type="term" value="C:cytosol"/>
    <property type="evidence" value="ECO:0007669"/>
    <property type="project" value="TreeGrafter"/>
</dbReference>
<sequence>MSQGEAGEGKDEIKPTLSPYEEAMEALSSLITKRSRADKSNKGDKYELLFDYIKILELEEPIKQMKIIHVAGTKGKDAHGHKMNAEWIYCLMVQLVPSQSLYCATVAFILVFLHLLTSLMLEKDSDWMEWTFVKRSFWHISGGASIDSRQERATDEVPMPTYFRFLALLAFKIFAAEQVDVAILEVGLGGKYDATNVVENPVVCGIASLGYDHMEILGNTLGKIAGEKAGIFKRGVPAFTVPQPDEAMLVLEEKASELDVSQNFCYMVHLEVAAPLDASMLSGLHLGLEGEHQYINAGLAIALCSTWLQRTGHVEINYLKDMTHLPEQFVKGLATAALQGRAQIVPDKLIESESSGDLVFYLDGAHSPESMDVCAKWFSLAIKGDYKQHNSYASNHGHNELGPSHDSVEISHHEASKKSSTHFLLFNCMSVRDPELLLPRLVRACASHVQEFDIKFNISGVHFQKALFVPNVSVYYKVGTSASTADTQVDLSWQLTLQRIWENLIRGEKGNDVKNTDHTYEEVTDDLEKGAQSCENSKVFPSLPVAITWLRDTVRKHRSGRSQVLVTGSLHLVGDVLRLVKK</sequence>
<evidence type="ECO:0000313" key="6">
    <source>
        <dbReference type="Proteomes" id="UP000824120"/>
    </source>
</evidence>
<protein>
    <recommendedName>
        <fullName evidence="7">Folylpolyglutamate synthase</fullName>
    </recommendedName>
</protein>
<evidence type="ECO:0000313" key="5">
    <source>
        <dbReference type="EMBL" id="KAG5607499.1"/>
    </source>
</evidence>
<organism evidence="5 6">
    <name type="scientific">Solanum commersonii</name>
    <name type="common">Commerson's wild potato</name>
    <name type="synonym">Commerson's nightshade</name>
    <dbReference type="NCBI Taxonomy" id="4109"/>
    <lineage>
        <taxon>Eukaryota</taxon>
        <taxon>Viridiplantae</taxon>
        <taxon>Streptophyta</taxon>
        <taxon>Embryophyta</taxon>
        <taxon>Tracheophyta</taxon>
        <taxon>Spermatophyta</taxon>
        <taxon>Magnoliopsida</taxon>
        <taxon>eudicotyledons</taxon>
        <taxon>Gunneridae</taxon>
        <taxon>Pentapetalae</taxon>
        <taxon>asterids</taxon>
        <taxon>lamiids</taxon>
        <taxon>Solanales</taxon>
        <taxon>Solanaceae</taxon>
        <taxon>Solanoideae</taxon>
        <taxon>Solaneae</taxon>
        <taxon>Solanum</taxon>
    </lineage>
</organism>
<dbReference type="Proteomes" id="UP000824120">
    <property type="component" value="Chromosome 5"/>
</dbReference>
<dbReference type="PANTHER" id="PTHR11136:SF16">
    <property type="entry name" value="FOLYLPOLYGLUTAMATE SYNTHASE"/>
    <property type="match status" value="1"/>
</dbReference>
<reference evidence="5 6" key="1">
    <citation type="submission" date="2020-09" db="EMBL/GenBank/DDBJ databases">
        <title>De no assembly of potato wild relative species, Solanum commersonii.</title>
        <authorList>
            <person name="Cho K."/>
        </authorList>
    </citation>
    <scope>NUCLEOTIDE SEQUENCE [LARGE SCALE GENOMIC DNA]</scope>
    <source>
        <strain evidence="5">LZ3.2</strain>
        <tissue evidence="5">Leaf</tissue>
    </source>
</reference>
<dbReference type="PANTHER" id="PTHR11136">
    <property type="entry name" value="FOLYLPOLYGLUTAMATE SYNTHASE-RELATED"/>
    <property type="match status" value="1"/>
</dbReference>
<dbReference type="InterPro" id="IPR036565">
    <property type="entry name" value="Mur-like_cat_sf"/>
</dbReference>
<comment type="similarity">
    <text evidence="1">Belongs to the folylpolyglutamate synthase family.</text>
</comment>
<dbReference type="SUPFAM" id="SSF53623">
    <property type="entry name" value="MurD-like peptide ligases, catalytic domain"/>
    <property type="match status" value="1"/>
</dbReference>
<proteinExistence type="inferred from homology"/>
<keyword evidence="3" id="KW-0547">Nucleotide-binding</keyword>
<keyword evidence="4" id="KW-0067">ATP-binding</keyword>
<dbReference type="InterPro" id="IPR001645">
    <property type="entry name" value="Folylpolyglutamate_synth"/>
</dbReference>
<name>A0A9J5Z3G0_SOLCO</name>
<keyword evidence="2" id="KW-0436">Ligase</keyword>
<evidence type="ECO:0000256" key="2">
    <source>
        <dbReference type="ARBA" id="ARBA00022598"/>
    </source>
</evidence>
<accession>A0A9J5Z3G0</accession>
<dbReference type="NCBIfam" id="TIGR01499">
    <property type="entry name" value="folC"/>
    <property type="match status" value="1"/>
</dbReference>
<evidence type="ECO:0000256" key="1">
    <source>
        <dbReference type="ARBA" id="ARBA00008276"/>
    </source>
</evidence>
<keyword evidence="6" id="KW-1185">Reference proteome</keyword>
<dbReference type="AlphaFoldDB" id="A0A9J5Z3G0"/>
<dbReference type="Gene3D" id="3.40.1190.10">
    <property type="entry name" value="Mur-like, catalytic domain"/>
    <property type="match status" value="1"/>
</dbReference>
<gene>
    <name evidence="5" type="ORF">H5410_028991</name>
</gene>
<dbReference type="EMBL" id="JACXVP010000005">
    <property type="protein sequence ID" value="KAG5607499.1"/>
    <property type="molecule type" value="Genomic_DNA"/>
</dbReference>
<evidence type="ECO:0000256" key="4">
    <source>
        <dbReference type="ARBA" id="ARBA00022840"/>
    </source>
</evidence>
<evidence type="ECO:0008006" key="7">
    <source>
        <dbReference type="Google" id="ProtNLM"/>
    </source>
</evidence>
<dbReference type="GO" id="GO:0005739">
    <property type="term" value="C:mitochondrion"/>
    <property type="evidence" value="ECO:0007669"/>
    <property type="project" value="TreeGrafter"/>
</dbReference>
<evidence type="ECO:0000256" key="3">
    <source>
        <dbReference type="ARBA" id="ARBA00022741"/>
    </source>
</evidence>
<comment type="caution">
    <text evidence="5">The sequence shown here is derived from an EMBL/GenBank/DDBJ whole genome shotgun (WGS) entry which is preliminary data.</text>
</comment>
<dbReference type="OrthoDB" id="5212574at2759"/>
<dbReference type="InterPro" id="IPR018109">
    <property type="entry name" value="Folylpolyglutamate_synth_CS"/>
</dbReference>
<dbReference type="PROSITE" id="PS01012">
    <property type="entry name" value="FOLYLPOLYGLU_SYNT_2"/>
    <property type="match status" value="1"/>
</dbReference>
<dbReference type="GO" id="GO:0005524">
    <property type="term" value="F:ATP binding"/>
    <property type="evidence" value="ECO:0007669"/>
    <property type="project" value="UniProtKB-KW"/>
</dbReference>
<dbReference type="GO" id="GO:0004326">
    <property type="term" value="F:tetrahydrofolylpolyglutamate synthase activity"/>
    <property type="evidence" value="ECO:0007669"/>
    <property type="project" value="InterPro"/>
</dbReference>